<evidence type="ECO:0000256" key="6">
    <source>
        <dbReference type="SAM" id="MobiDB-lite"/>
    </source>
</evidence>
<feature type="compositionally biased region" description="Polar residues" evidence="6">
    <location>
        <begin position="337"/>
        <end position="357"/>
    </location>
</feature>
<feature type="transmembrane region" description="Helical" evidence="7">
    <location>
        <begin position="218"/>
        <end position="239"/>
    </location>
</feature>
<feature type="compositionally biased region" description="Polar residues" evidence="6">
    <location>
        <begin position="309"/>
        <end position="318"/>
    </location>
</feature>
<evidence type="ECO:0000313" key="9">
    <source>
        <dbReference type="EMBL" id="KAG5646001.1"/>
    </source>
</evidence>
<feature type="compositionally biased region" description="Pro residues" evidence="6">
    <location>
        <begin position="393"/>
        <end position="402"/>
    </location>
</feature>
<keyword evidence="2" id="KW-0813">Transport</keyword>
<organism evidence="9 10">
    <name type="scientific">Asterophora parasitica</name>
    <dbReference type="NCBI Taxonomy" id="117018"/>
    <lineage>
        <taxon>Eukaryota</taxon>
        <taxon>Fungi</taxon>
        <taxon>Dikarya</taxon>
        <taxon>Basidiomycota</taxon>
        <taxon>Agaricomycotina</taxon>
        <taxon>Agaricomycetes</taxon>
        <taxon>Agaricomycetidae</taxon>
        <taxon>Agaricales</taxon>
        <taxon>Tricholomatineae</taxon>
        <taxon>Lyophyllaceae</taxon>
        <taxon>Asterophora</taxon>
    </lineage>
</organism>
<feature type="transmembrane region" description="Helical" evidence="7">
    <location>
        <begin position="52"/>
        <end position="74"/>
    </location>
</feature>
<comment type="subcellular location">
    <subcellularLocation>
        <location evidence="1">Membrane</location>
        <topology evidence="1">Multi-pass membrane protein</topology>
    </subcellularLocation>
</comment>
<dbReference type="CDD" id="cd17316">
    <property type="entry name" value="MFS_SV2_like"/>
    <property type="match status" value="1"/>
</dbReference>
<feature type="compositionally biased region" description="Pro residues" evidence="6">
    <location>
        <begin position="288"/>
        <end position="298"/>
    </location>
</feature>
<feature type="region of interest" description="Disordered" evidence="6">
    <location>
        <begin position="286"/>
        <end position="361"/>
    </location>
</feature>
<comment type="caution">
    <text evidence="9">The sequence shown here is derived from an EMBL/GenBank/DDBJ whole genome shotgun (WGS) entry which is preliminary data.</text>
</comment>
<evidence type="ECO:0000259" key="8">
    <source>
        <dbReference type="PROSITE" id="PS50850"/>
    </source>
</evidence>
<dbReference type="EMBL" id="JABCKV010000028">
    <property type="protein sequence ID" value="KAG5646001.1"/>
    <property type="molecule type" value="Genomic_DNA"/>
</dbReference>
<evidence type="ECO:0000256" key="2">
    <source>
        <dbReference type="ARBA" id="ARBA00022448"/>
    </source>
</evidence>
<feature type="region of interest" description="Disordered" evidence="6">
    <location>
        <begin position="1"/>
        <end position="38"/>
    </location>
</feature>
<dbReference type="Proteomes" id="UP000775547">
    <property type="component" value="Unassembled WGS sequence"/>
</dbReference>
<evidence type="ECO:0000256" key="1">
    <source>
        <dbReference type="ARBA" id="ARBA00004141"/>
    </source>
</evidence>
<keyword evidence="3 7" id="KW-0812">Transmembrane</keyword>
<dbReference type="PROSITE" id="PS50850">
    <property type="entry name" value="MFS"/>
    <property type="match status" value="1"/>
</dbReference>
<feature type="transmembrane region" description="Helical" evidence="7">
    <location>
        <begin position="175"/>
        <end position="198"/>
    </location>
</feature>
<dbReference type="InterPro" id="IPR020846">
    <property type="entry name" value="MFS_dom"/>
</dbReference>
<dbReference type="AlphaFoldDB" id="A0A9P7KBP7"/>
<evidence type="ECO:0000313" key="10">
    <source>
        <dbReference type="Proteomes" id="UP000775547"/>
    </source>
</evidence>
<dbReference type="InterPro" id="IPR036259">
    <property type="entry name" value="MFS_trans_sf"/>
</dbReference>
<dbReference type="InterPro" id="IPR005828">
    <property type="entry name" value="MFS_sugar_transport-like"/>
</dbReference>
<dbReference type="Pfam" id="PF00083">
    <property type="entry name" value="Sugar_tr"/>
    <property type="match status" value="1"/>
</dbReference>
<evidence type="ECO:0000256" key="7">
    <source>
        <dbReference type="SAM" id="Phobius"/>
    </source>
</evidence>
<gene>
    <name evidence="9" type="ORF">DXG03_004603</name>
</gene>
<feature type="region of interest" description="Disordered" evidence="6">
    <location>
        <begin position="378"/>
        <end position="433"/>
    </location>
</feature>
<keyword evidence="10" id="KW-1185">Reference proteome</keyword>
<dbReference type="PANTHER" id="PTHR23511:SF5">
    <property type="entry name" value="MAJOR FACILITATOR-TYPE TRANSPORTER HXNZ-RELATED"/>
    <property type="match status" value="1"/>
</dbReference>
<dbReference type="Gene3D" id="1.20.1250.20">
    <property type="entry name" value="MFS general substrate transporter like domains"/>
    <property type="match status" value="1"/>
</dbReference>
<dbReference type="OrthoDB" id="3039014at2759"/>
<reference evidence="9" key="2">
    <citation type="submission" date="2021-10" db="EMBL/GenBank/DDBJ databases">
        <title>Phylogenomics reveals ancestral predisposition of the termite-cultivated fungus Termitomyces towards a domesticated lifestyle.</title>
        <authorList>
            <person name="Auxier B."/>
            <person name="Grum-Grzhimaylo A."/>
            <person name="Cardenas M.E."/>
            <person name="Lodge J.D."/>
            <person name="Laessoe T."/>
            <person name="Pedersen O."/>
            <person name="Smith M.E."/>
            <person name="Kuyper T.W."/>
            <person name="Franco-Molano E.A."/>
            <person name="Baroni T.J."/>
            <person name="Aanen D.K."/>
        </authorList>
    </citation>
    <scope>NUCLEOTIDE SEQUENCE</scope>
    <source>
        <strain evidence="9">AP01</strain>
        <tissue evidence="9">Mycelium</tissue>
    </source>
</reference>
<protein>
    <recommendedName>
        <fullName evidence="8">Major facilitator superfamily (MFS) profile domain-containing protein</fullName>
    </recommendedName>
</protein>
<dbReference type="PANTHER" id="PTHR23511">
    <property type="entry name" value="SYNAPTIC VESICLE GLYCOPROTEIN 2"/>
    <property type="match status" value="1"/>
</dbReference>
<feature type="domain" description="Major facilitator superfamily (MFS) profile" evidence="8">
    <location>
        <begin position="52"/>
        <end position="471"/>
    </location>
</feature>
<reference evidence="9" key="1">
    <citation type="submission" date="2020-07" db="EMBL/GenBank/DDBJ databases">
        <authorList>
            <person name="Nieuwenhuis M."/>
            <person name="Van De Peppel L.J.J."/>
        </authorList>
    </citation>
    <scope>NUCLEOTIDE SEQUENCE</scope>
    <source>
        <strain evidence="9">AP01</strain>
        <tissue evidence="9">Mycelium</tissue>
    </source>
</reference>
<dbReference type="GO" id="GO:0016020">
    <property type="term" value="C:membrane"/>
    <property type="evidence" value="ECO:0007669"/>
    <property type="project" value="UniProtKB-SubCell"/>
</dbReference>
<feature type="transmembrane region" description="Helical" evidence="7">
    <location>
        <begin position="86"/>
        <end position="104"/>
    </location>
</feature>
<evidence type="ECO:0000256" key="4">
    <source>
        <dbReference type="ARBA" id="ARBA00022989"/>
    </source>
</evidence>
<evidence type="ECO:0000256" key="5">
    <source>
        <dbReference type="ARBA" id="ARBA00023136"/>
    </source>
</evidence>
<sequence>MAGYSPDEGGDDADVEQQNLIPDSDSEEEDDGRTPLDKTIDRIGMGSYQWTLLSLCGFGWMADNMWIQAIAIILPRVQQHYDVPDSYIGTVSSSMFAGMMFGAIGWGTCSDIMGRIAAFNATLCFTALFGLLASFANSFTSLCILLFLLGSAVGGSMPTDGTLLLEHMPKSKQYLVTALSVFFSVGAVLSAVVALLVLPQNSCLPDTPCNVETDNQGWRYLLTALGLITLSMFLARIVFFRLHESPRYLVHAGRPLEAIESLQMISRFNGSDLALEIEDVEDHRHPIVPSPASVPIPRPNYTKYENRPRPNSTTTFSATDVDGQPPDAPSLAPPSATTINGNGRPTLVTQYSSTDASPSALEGHTFATPVEEHLSVFPGLTAPTDSTVEDGKPTPPVQPPPSRLRSSISSRRRHSRPISVYEKSSSGPGSSVITSEAKTLQDSLWDVVIFTIGGCPGAIVSSRTHSSDGQD</sequence>
<name>A0A9P7KBP7_9AGAR</name>
<keyword evidence="5 7" id="KW-0472">Membrane</keyword>
<dbReference type="SUPFAM" id="SSF103473">
    <property type="entry name" value="MFS general substrate transporter"/>
    <property type="match status" value="1"/>
</dbReference>
<proteinExistence type="predicted"/>
<dbReference type="GO" id="GO:0022857">
    <property type="term" value="F:transmembrane transporter activity"/>
    <property type="evidence" value="ECO:0007669"/>
    <property type="project" value="InterPro"/>
</dbReference>
<keyword evidence="4 7" id="KW-1133">Transmembrane helix</keyword>
<accession>A0A9P7KBP7</accession>
<evidence type="ECO:0000256" key="3">
    <source>
        <dbReference type="ARBA" id="ARBA00022692"/>
    </source>
</evidence>